<gene>
    <name evidence="2" type="ORF">DFJ67_2037</name>
</gene>
<dbReference type="EMBL" id="QUMQ01000001">
    <property type="protein sequence ID" value="REF96069.1"/>
    <property type="molecule type" value="Genomic_DNA"/>
</dbReference>
<evidence type="ECO:0000313" key="3">
    <source>
        <dbReference type="Proteomes" id="UP000256913"/>
    </source>
</evidence>
<reference evidence="2 3" key="1">
    <citation type="submission" date="2018-08" db="EMBL/GenBank/DDBJ databases">
        <title>Sequencing the genomes of 1000 actinobacteria strains.</title>
        <authorList>
            <person name="Klenk H.-P."/>
        </authorList>
    </citation>
    <scope>NUCLEOTIDE SEQUENCE [LARGE SCALE GENOMIC DNA]</scope>
    <source>
        <strain evidence="2 3">DSM 44099</strain>
    </source>
</reference>
<dbReference type="RefSeq" id="WP_203783555.1">
    <property type="nucleotide sequence ID" value="NZ_BONB01000013.1"/>
</dbReference>
<accession>A0A3D9ZGU1</accession>
<evidence type="ECO:0000313" key="2">
    <source>
        <dbReference type="EMBL" id="REF96069.1"/>
    </source>
</evidence>
<feature type="domain" description="N-acetyltransferase" evidence="1">
    <location>
        <begin position="115"/>
        <end position="256"/>
    </location>
</feature>
<dbReference type="InterPro" id="IPR016181">
    <property type="entry name" value="Acyl_CoA_acyltransferase"/>
</dbReference>
<dbReference type="Pfam" id="PF00583">
    <property type="entry name" value="Acetyltransf_1"/>
    <property type="match status" value="1"/>
</dbReference>
<keyword evidence="3" id="KW-1185">Reference proteome</keyword>
<keyword evidence="2" id="KW-0808">Transferase</keyword>
<proteinExistence type="predicted"/>
<dbReference type="GO" id="GO:0016747">
    <property type="term" value="F:acyltransferase activity, transferring groups other than amino-acyl groups"/>
    <property type="evidence" value="ECO:0007669"/>
    <property type="project" value="InterPro"/>
</dbReference>
<dbReference type="Gene3D" id="3.40.630.30">
    <property type="match status" value="1"/>
</dbReference>
<evidence type="ECO:0000259" key="1">
    <source>
        <dbReference type="PROSITE" id="PS51186"/>
    </source>
</evidence>
<dbReference type="Proteomes" id="UP000256913">
    <property type="component" value="Unassembled WGS sequence"/>
</dbReference>
<sequence length="256" mass="27129">MNLAALDDNLARHASHLHHATPGMRLLAEGDVLVCDSGLPDDTFNIVAAARFSTDNRIAETVALLRATGRPFTWWVGPSSTPADLSDRLLAAGLPVAERELAMWCPTGPRPATDREVRVVATPAELADWASVVAANWSPPSPTVLEFFARTAAGSLAADSPARYLIGYADGRPVAAAELFYGAGVAGFYNVCTLAPHRRRGWATELVSFGLGLAATDGYDTAILQAAETAISVYAHLGFEPCGDVVEHAVRPGHRD</sequence>
<dbReference type="AlphaFoldDB" id="A0A3D9ZGU1"/>
<dbReference type="PROSITE" id="PS51186">
    <property type="entry name" value="GNAT"/>
    <property type="match status" value="1"/>
</dbReference>
<comment type="caution">
    <text evidence="2">The sequence shown here is derived from an EMBL/GenBank/DDBJ whole genome shotgun (WGS) entry which is preliminary data.</text>
</comment>
<dbReference type="SUPFAM" id="SSF55729">
    <property type="entry name" value="Acyl-CoA N-acyltransferases (Nat)"/>
    <property type="match status" value="1"/>
</dbReference>
<protein>
    <submittedName>
        <fullName evidence="2">Acetyltransferase (GNAT) family protein</fullName>
    </submittedName>
</protein>
<dbReference type="InterPro" id="IPR000182">
    <property type="entry name" value="GNAT_dom"/>
</dbReference>
<name>A0A3D9ZGU1_9ACTN</name>
<organism evidence="2 3">
    <name type="scientific">Asanoa ferruginea</name>
    <dbReference type="NCBI Taxonomy" id="53367"/>
    <lineage>
        <taxon>Bacteria</taxon>
        <taxon>Bacillati</taxon>
        <taxon>Actinomycetota</taxon>
        <taxon>Actinomycetes</taxon>
        <taxon>Micromonosporales</taxon>
        <taxon>Micromonosporaceae</taxon>
        <taxon>Asanoa</taxon>
    </lineage>
</organism>